<name>A0A2S3U9H2_LACPN</name>
<dbReference type="Gene3D" id="1.10.3860.10">
    <property type="entry name" value="Sodium:dicarboxylate symporter"/>
    <property type="match status" value="1"/>
</dbReference>
<evidence type="ECO:0000256" key="6">
    <source>
        <dbReference type="SAM" id="Phobius"/>
    </source>
</evidence>
<keyword evidence="5 6" id="KW-0472">Membrane</keyword>
<dbReference type="SUPFAM" id="SSF118215">
    <property type="entry name" value="Proton glutamate symport protein"/>
    <property type="match status" value="1"/>
</dbReference>
<comment type="caution">
    <text evidence="7">The sequence shown here is derived from an EMBL/GenBank/DDBJ whole genome shotgun (WGS) entry which is preliminary data.</text>
</comment>
<dbReference type="Pfam" id="PF00375">
    <property type="entry name" value="SDF"/>
    <property type="match status" value="1"/>
</dbReference>
<evidence type="ECO:0000256" key="1">
    <source>
        <dbReference type="ARBA" id="ARBA00004141"/>
    </source>
</evidence>
<evidence type="ECO:0000313" key="8">
    <source>
        <dbReference type="Proteomes" id="UP000236990"/>
    </source>
</evidence>
<feature type="transmembrane region" description="Helical" evidence="6">
    <location>
        <begin position="46"/>
        <end position="64"/>
    </location>
</feature>
<evidence type="ECO:0000256" key="4">
    <source>
        <dbReference type="ARBA" id="ARBA00022989"/>
    </source>
</evidence>
<keyword evidence="2" id="KW-0813">Transport</keyword>
<dbReference type="GO" id="GO:0016020">
    <property type="term" value="C:membrane"/>
    <property type="evidence" value="ECO:0007669"/>
    <property type="project" value="UniProtKB-SubCell"/>
</dbReference>
<comment type="subcellular location">
    <subcellularLocation>
        <location evidence="1">Membrane</location>
        <topology evidence="1">Multi-pass membrane protein</topology>
    </subcellularLocation>
</comment>
<dbReference type="Proteomes" id="UP000236990">
    <property type="component" value="Unassembled WGS sequence"/>
</dbReference>
<dbReference type="InterPro" id="IPR036458">
    <property type="entry name" value="Na:dicarbo_symporter_sf"/>
</dbReference>
<sequence>MDLVLGTHASANVSSLKGIGTSINLWTFLASIVPANIIKAFSDNNLLSVIFFAIVLGLGLGAYGPAKAKPLLNLFDIWIEALYKSLISLSSCHRLGFSASLPTMSAVLVPAS</sequence>
<keyword evidence="3 6" id="KW-0812">Transmembrane</keyword>
<evidence type="ECO:0000313" key="7">
    <source>
        <dbReference type="EMBL" id="POD88929.1"/>
    </source>
</evidence>
<organism evidence="7 8">
    <name type="scientific">Lactiplantibacillus plantarum subsp. plantarum</name>
    <dbReference type="NCBI Taxonomy" id="337330"/>
    <lineage>
        <taxon>Bacteria</taxon>
        <taxon>Bacillati</taxon>
        <taxon>Bacillota</taxon>
        <taxon>Bacilli</taxon>
        <taxon>Lactobacillales</taxon>
        <taxon>Lactobacillaceae</taxon>
        <taxon>Lactiplantibacillus</taxon>
    </lineage>
</organism>
<accession>A0A2S3U9H2</accession>
<keyword evidence="4 6" id="KW-1133">Transmembrane helix</keyword>
<evidence type="ECO:0000256" key="3">
    <source>
        <dbReference type="ARBA" id="ARBA00022692"/>
    </source>
</evidence>
<dbReference type="EMBL" id="NKCZ01000055">
    <property type="protein sequence ID" value="POD88929.1"/>
    <property type="molecule type" value="Genomic_DNA"/>
</dbReference>
<dbReference type="GO" id="GO:0015293">
    <property type="term" value="F:symporter activity"/>
    <property type="evidence" value="ECO:0007669"/>
    <property type="project" value="InterPro"/>
</dbReference>
<protein>
    <submittedName>
        <fullName evidence="7">Uncharacterized protein</fullName>
    </submittedName>
</protein>
<dbReference type="AlphaFoldDB" id="A0A2S3U9H2"/>
<reference evidence="7 8" key="1">
    <citation type="submission" date="2017-06" db="EMBL/GenBank/DDBJ databases">
        <title>Genome sequence of Lactobacillus plantarum subsp. plantarum strain SRCM101258.</title>
        <authorList>
            <person name="Cho S.H."/>
        </authorList>
    </citation>
    <scope>NUCLEOTIDE SEQUENCE [LARGE SCALE GENOMIC DNA]</scope>
    <source>
        <strain evidence="7 8">SRCM101258</strain>
    </source>
</reference>
<evidence type="ECO:0000256" key="2">
    <source>
        <dbReference type="ARBA" id="ARBA00022448"/>
    </source>
</evidence>
<evidence type="ECO:0000256" key="5">
    <source>
        <dbReference type="ARBA" id="ARBA00023136"/>
    </source>
</evidence>
<proteinExistence type="predicted"/>
<gene>
    <name evidence="7" type="ORF">S101258_00345</name>
</gene>
<dbReference type="InterPro" id="IPR001991">
    <property type="entry name" value="Na-dicarboxylate_symporter"/>
</dbReference>